<proteinExistence type="predicted"/>
<evidence type="ECO:0000313" key="1">
    <source>
        <dbReference type="EMBL" id="OQB41748.1"/>
    </source>
</evidence>
<name>A0A1V5ZNV7_9BACT</name>
<organism evidence="1">
    <name type="scientific">candidate division CPR1 bacterium ADurb.Bin160</name>
    <dbReference type="NCBI Taxonomy" id="1852826"/>
    <lineage>
        <taxon>Bacteria</taxon>
        <taxon>candidate division CPR1</taxon>
    </lineage>
</organism>
<accession>A0A1V5ZNV7</accession>
<dbReference type="EMBL" id="MWDB01000011">
    <property type="protein sequence ID" value="OQB41748.1"/>
    <property type="molecule type" value="Genomic_DNA"/>
</dbReference>
<dbReference type="Proteomes" id="UP000485621">
    <property type="component" value="Unassembled WGS sequence"/>
</dbReference>
<gene>
    <name evidence="1" type="ORF">BWY04_00636</name>
</gene>
<dbReference type="AlphaFoldDB" id="A0A1V5ZNV7"/>
<reference evidence="1" key="1">
    <citation type="submission" date="2017-02" db="EMBL/GenBank/DDBJ databases">
        <title>Delving into the versatile metabolic prowess of the omnipresent phylum Bacteroidetes.</title>
        <authorList>
            <person name="Nobu M.K."/>
            <person name="Mei R."/>
            <person name="Narihiro T."/>
            <person name="Kuroda K."/>
            <person name="Liu W.-T."/>
        </authorList>
    </citation>
    <scope>NUCLEOTIDE SEQUENCE</scope>
    <source>
        <strain evidence="1">ADurb.Bin160</strain>
    </source>
</reference>
<comment type="caution">
    <text evidence="1">The sequence shown here is derived from an EMBL/GenBank/DDBJ whole genome shotgun (WGS) entry which is preliminary data.</text>
</comment>
<sequence>MKENDPKLTAIVHEVAEAYAIQWKNDTKLDATKWHLSGAGISIQILARYIPVISLVEFSKYKNLYSKETKQSHANYYEKLVTGR</sequence>
<protein>
    <submittedName>
        <fullName evidence="1">Uncharacterized protein</fullName>
    </submittedName>
</protein>